<dbReference type="PANTHER" id="PTHR12046">
    <property type="entry name" value="HISTONE ACETYLTRANSFERASE TYPE B CATALYTIC SUBUNIT"/>
    <property type="match status" value="1"/>
</dbReference>
<dbReference type="EnsemblPlants" id="Pp3c15_19200V3.1">
    <property type="protein sequence ID" value="Pp3c15_19200V3.1"/>
    <property type="gene ID" value="Pp3c15_19200"/>
</dbReference>
<sequence length="523" mass="59273">MAKESKVVRAKPEEPVFSDDRSKRRKLTEDHNFCNADEAITLHLVKTEKDYLQGGNEDLSFPPEFTEQFFGEEGRIYGYTGLKVEVFIHTVSFYTHYHLTFDSIAKDGGARNPKTNLRAKLKEIFGESLIDNRDAFIEKIKQSTDSFVQVIKEEGTAVDSWRAPTGRNPSDVSRMANGKLRQVVRLELTDPRVRKWYTCLTPLIHLFVEGGQPIESDDPRWEMYVTLEGEGPDIIVTGFCTVYRFFRYPDSTRLRIAQILVLPPYQGQGYGHRLLETINRIAVERDCYDITFEDPSDSLQELRDCMDVQRLLQFPPAVSALSLSIARLRRMAGGGGETATTSGLDPKSNTFTKGKKRNSDVDTDDNILVPPASVVEEARKAFKITKVQVKRCWESLLFLQLASSETGVVESFRELLIKRLHAGIFSNKDEAVGHGKHIIDTKNDYNINKTFMMMRTPQKETNGHDSKKIGDVLDASDEEKKLQALQELLEERENELQAVANKVSARCKKLGIAVKVKDLVNQA</sequence>
<dbReference type="Pfam" id="PF00583">
    <property type="entry name" value="Acetyltransf_1"/>
    <property type="match status" value="1"/>
</dbReference>
<keyword evidence="6" id="KW-0175">Coiled coil</keyword>
<reference evidence="10 12" key="1">
    <citation type="journal article" date="2008" name="Science">
        <title>The Physcomitrella genome reveals evolutionary insights into the conquest of land by plants.</title>
        <authorList>
            <person name="Rensing S."/>
            <person name="Lang D."/>
            <person name="Zimmer A."/>
            <person name="Terry A."/>
            <person name="Salamov A."/>
            <person name="Shapiro H."/>
            <person name="Nishiyama T."/>
            <person name="Perroud P.-F."/>
            <person name="Lindquist E."/>
            <person name="Kamisugi Y."/>
            <person name="Tanahashi T."/>
            <person name="Sakakibara K."/>
            <person name="Fujita T."/>
            <person name="Oishi K."/>
            <person name="Shin-I T."/>
            <person name="Kuroki Y."/>
            <person name="Toyoda A."/>
            <person name="Suzuki Y."/>
            <person name="Hashimoto A."/>
            <person name="Yamaguchi K."/>
            <person name="Sugano A."/>
            <person name="Kohara Y."/>
            <person name="Fujiyama A."/>
            <person name="Anterola A."/>
            <person name="Aoki S."/>
            <person name="Ashton N."/>
            <person name="Barbazuk W.B."/>
            <person name="Barker E."/>
            <person name="Bennetzen J."/>
            <person name="Bezanilla M."/>
            <person name="Blankenship R."/>
            <person name="Cho S.H."/>
            <person name="Dutcher S."/>
            <person name="Estelle M."/>
            <person name="Fawcett J.A."/>
            <person name="Gundlach H."/>
            <person name="Hanada K."/>
            <person name="Heyl A."/>
            <person name="Hicks K.A."/>
            <person name="Hugh J."/>
            <person name="Lohr M."/>
            <person name="Mayer K."/>
            <person name="Melkozernov A."/>
            <person name="Murata T."/>
            <person name="Nelson D."/>
            <person name="Pils B."/>
            <person name="Prigge M."/>
            <person name="Reiss B."/>
            <person name="Renner T."/>
            <person name="Rombauts S."/>
            <person name="Rushton P."/>
            <person name="Sanderfoot A."/>
            <person name="Schween G."/>
            <person name="Shiu S.-H."/>
            <person name="Stueber K."/>
            <person name="Theodoulou F.L."/>
            <person name="Tu H."/>
            <person name="Van de Peer Y."/>
            <person name="Verrier P.J."/>
            <person name="Waters E."/>
            <person name="Wood A."/>
            <person name="Yang L."/>
            <person name="Cove D."/>
            <person name="Cuming A."/>
            <person name="Hasebe M."/>
            <person name="Lucas S."/>
            <person name="Mishler D.B."/>
            <person name="Reski R."/>
            <person name="Grigoriev I."/>
            <person name="Quatrano R.S."/>
            <person name="Boore J.L."/>
        </authorList>
    </citation>
    <scope>NUCLEOTIDE SEQUENCE [LARGE SCALE GENOMIC DNA]</scope>
    <source>
        <strain evidence="11 12">cv. Gransden 2004</strain>
    </source>
</reference>
<evidence type="ECO:0000313" key="12">
    <source>
        <dbReference type="Proteomes" id="UP000006727"/>
    </source>
</evidence>
<protein>
    <recommendedName>
        <fullName evidence="2">histone acetyltransferase</fullName>
        <ecNumber evidence="2">2.3.1.48</ecNumber>
    </recommendedName>
</protein>
<dbReference type="RefSeq" id="XP_024396489.1">
    <property type="nucleotide sequence ID" value="XM_024540721.2"/>
</dbReference>
<keyword evidence="12" id="KW-1185">Reference proteome</keyword>
<reference evidence="11" key="3">
    <citation type="submission" date="2020-12" db="UniProtKB">
        <authorList>
            <consortium name="EnsemblPlants"/>
        </authorList>
    </citation>
    <scope>IDENTIFICATION</scope>
</reference>
<dbReference type="Gramene" id="Pp3c15_19200V3.3">
    <property type="protein sequence ID" value="Pp3c15_19200V3.3"/>
    <property type="gene ID" value="Pp3c15_19200"/>
</dbReference>
<dbReference type="Gramene" id="Pp3c15_19200V3.1">
    <property type="protein sequence ID" value="Pp3c15_19200V3.1"/>
    <property type="gene ID" value="Pp3c15_19200"/>
</dbReference>
<dbReference type="GO" id="GO:0031509">
    <property type="term" value="P:subtelomeric heterochromatin formation"/>
    <property type="evidence" value="ECO:0007669"/>
    <property type="project" value="InterPro"/>
</dbReference>
<dbReference type="Pfam" id="PF10394">
    <property type="entry name" value="Hat1_N"/>
    <property type="match status" value="1"/>
</dbReference>
<dbReference type="OrthoDB" id="10253098at2759"/>
<dbReference type="CDD" id="cd04301">
    <property type="entry name" value="NAT_SF"/>
    <property type="match status" value="1"/>
</dbReference>
<dbReference type="OMA" id="WTCDAND"/>
<evidence type="ECO:0000256" key="6">
    <source>
        <dbReference type="SAM" id="Coils"/>
    </source>
</evidence>
<dbReference type="eggNOG" id="KOG2696">
    <property type="taxonomic scope" value="Eukaryota"/>
</dbReference>
<evidence type="ECO:0000256" key="7">
    <source>
        <dbReference type="SAM" id="MobiDB-lite"/>
    </source>
</evidence>
<keyword evidence="4" id="KW-0012">Acyltransferase</keyword>
<evidence type="ECO:0000256" key="1">
    <source>
        <dbReference type="ARBA" id="ARBA00010543"/>
    </source>
</evidence>
<dbReference type="GO" id="GO:0005634">
    <property type="term" value="C:nucleus"/>
    <property type="evidence" value="ECO:0007669"/>
    <property type="project" value="InterPro"/>
</dbReference>
<comment type="similarity">
    <text evidence="1">Belongs to the HAT1 family.</text>
</comment>
<proteinExistence type="inferred from homology"/>
<evidence type="ECO:0000259" key="9">
    <source>
        <dbReference type="Pfam" id="PF10394"/>
    </source>
</evidence>
<keyword evidence="3" id="KW-0808">Transferase</keyword>
<dbReference type="EC" id="2.3.1.48" evidence="2"/>
<dbReference type="FunCoup" id="A9TCW3">
    <property type="interactions" value="4231"/>
</dbReference>
<dbReference type="PaxDb" id="3218-PP1S206_32V6.1"/>
<evidence type="ECO:0000256" key="3">
    <source>
        <dbReference type="ARBA" id="ARBA00022679"/>
    </source>
</evidence>
<gene>
    <name evidence="11" type="primary">LOC112292354</name>
    <name evidence="10" type="ORF">PHYPA_019931</name>
</gene>
<organism evidence="10">
    <name type="scientific">Physcomitrium patens</name>
    <name type="common">Spreading-leaved earth moss</name>
    <name type="synonym">Physcomitrella patens</name>
    <dbReference type="NCBI Taxonomy" id="3218"/>
    <lineage>
        <taxon>Eukaryota</taxon>
        <taxon>Viridiplantae</taxon>
        <taxon>Streptophyta</taxon>
        <taxon>Embryophyta</taxon>
        <taxon>Bryophyta</taxon>
        <taxon>Bryophytina</taxon>
        <taxon>Bryopsida</taxon>
        <taxon>Funariidae</taxon>
        <taxon>Funariales</taxon>
        <taxon>Funariaceae</taxon>
        <taxon>Physcomitrium</taxon>
    </lineage>
</organism>
<feature type="coiled-coil region" evidence="6">
    <location>
        <begin position="475"/>
        <end position="502"/>
    </location>
</feature>
<dbReference type="SUPFAM" id="SSF55729">
    <property type="entry name" value="Acyl-CoA N-acyltransferases (Nat)"/>
    <property type="match status" value="1"/>
</dbReference>
<dbReference type="EMBL" id="ABEU02000015">
    <property type="protein sequence ID" value="PNR39652.1"/>
    <property type="molecule type" value="Genomic_DNA"/>
</dbReference>
<evidence type="ECO:0000259" key="8">
    <source>
        <dbReference type="Pfam" id="PF00583"/>
    </source>
</evidence>
<feature type="domain" description="Histone acetyl transferase HAT1 N-terminal" evidence="9">
    <location>
        <begin position="33"/>
        <end position="209"/>
    </location>
</feature>
<dbReference type="GO" id="GO:0010485">
    <property type="term" value="F:histone H4 acetyltransferase activity"/>
    <property type="evidence" value="ECO:0000318"/>
    <property type="project" value="GO_Central"/>
</dbReference>
<dbReference type="GO" id="GO:0000781">
    <property type="term" value="C:chromosome, telomeric region"/>
    <property type="evidence" value="ECO:0007669"/>
    <property type="project" value="GOC"/>
</dbReference>
<accession>A9TCW3</accession>
<dbReference type="Gene3D" id="3.90.360.10">
    <property type="entry name" value="Histone acetyl transferase 1 (HAT1), N-terminal domain"/>
    <property type="match status" value="1"/>
</dbReference>
<evidence type="ECO:0000256" key="4">
    <source>
        <dbReference type="ARBA" id="ARBA00023315"/>
    </source>
</evidence>
<dbReference type="GeneID" id="112292354"/>
<evidence type="ECO:0000256" key="2">
    <source>
        <dbReference type="ARBA" id="ARBA00013184"/>
    </source>
</evidence>
<dbReference type="Gene3D" id="3.40.630.30">
    <property type="match status" value="1"/>
</dbReference>
<dbReference type="EnsemblPlants" id="Pp3c15_19200V3.3">
    <property type="protein sequence ID" value="Pp3c15_19200V3.3"/>
    <property type="gene ID" value="Pp3c15_19200"/>
</dbReference>
<dbReference type="InterPro" id="IPR019467">
    <property type="entry name" value="Hat1_N"/>
</dbReference>
<reference evidence="10 12" key="2">
    <citation type="journal article" date="2018" name="Plant J.">
        <title>The Physcomitrella patens chromosome-scale assembly reveals moss genome structure and evolution.</title>
        <authorList>
            <person name="Lang D."/>
            <person name="Ullrich K.K."/>
            <person name="Murat F."/>
            <person name="Fuchs J."/>
            <person name="Jenkins J."/>
            <person name="Haas F.B."/>
            <person name="Piednoel M."/>
            <person name="Gundlach H."/>
            <person name="Van Bel M."/>
            <person name="Meyberg R."/>
            <person name="Vives C."/>
            <person name="Morata J."/>
            <person name="Symeonidi A."/>
            <person name="Hiss M."/>
            <person name="Muchero W."/>
            <person name="Kamisugi Y."/>
            <person name="Saleh O."/>
            <person name="Blanc G."/>
            <person name="Decker E.L."/>
            <person name="van Gessel N."/>
            <person name="Grimwood J."/>
            <person name="Hayes R.D."/>
            <person name="Graham S.W."/>
            <person name="Gunter L.E."/>
            <person name="McDaniel S.F."/>
            <person name="Hoernstein S.N.W."/>
            <person name="Larsson A."/>
            <person name="Li F.W."/>
            <person name="Perroud P.F."/>
            <person name="Phillips J."/>
            <person name="Ranjan P."/>
            <person name="Rokshar D.S."/>
            <person name="Rothfels C.J."/>
            <person name="Schneider L."/>
            <person name="Shu S."/>
            <person name="Stevenson D.W."/>
            <person name="Thummler F."/>
            <person name="Tillich M."/>
            <person name="Villarreal Aguilar J.C."/>
            <person name="Widiez T."/>
            <person name="Wong G.K."/>
            <person name="Wymore A."/>
            <person name="Zhang Y."/>
            <person name="Zimmer A.D."/>
            <person name="Quatrano R.S."/>
            <person name="Mayer K.F.X."/>
            <person name="Goodstein D."/>
            <person name="Casacuberta J.M."/>
            <person name="Vandepoele K."/>
            <person name="Reski R."/>
            <person name="Cuming A.C."/>
            <person name="Tuskan G.A."/>
            <person name="Maumus F."/>
            <person name="Salse J."/>
            <person name="Schmutz J."/>
            <person name="Rensing S.A."/>
        </authorList>
    </citation>
    <scope>NUCLEOTIDE SEQUENCE [LARGE SCALE GENOMIC DNA]</scope>
    <source>
        <strain evidence="11 12">cv. Gransden 2004</strain>
    </source>
</reference>
<comment type="catalytic activity">
    <reaction evidence="5">
        <text>L-lysyl-[protein] + acetyl-CoA = N(6)-acetyl-L-lysyl-[protein] + CoA + H(+)</text>
        <dbReference type="Rhea" id="RHEA:45948"/>
        <dbReference type="Rhea" id="RHEA-COMP:9752"/>
        <dbReference type="Rhea" id="RHEA-COMP:10731"/>
        <dbReference type="ChEBI" id="CHEBI:15378"/>
        <dbReference type="ChEBI" id="CHEBI:29969"/>
        <dbReference type="ChEBI" id="CHEBI:57287"/>
        <dbReference type="ChEBI" id="CHEBI:57288"/>
        <dbReference type="ChEBI" id="CHEBI:61930"/>
        <dbReference type="EC" id="2.3.1.48"/>
    </reaction>
</comment>
<dbReference type="InterPro" id="IPR000182">
    <property type="entry name" value="GNAT_dom"/>
</dbReference>
<feature type="domain" description="N-acetyltransferase" evidence="8">
    <location>
        <begin position="230"/>
        <end position="291"/>
    </location>
</feature>
<feature type="region of interest" description="Disordered" evidence="7">
    <location>
        <begin position="1"/>
        <end position="23"/>
    </location>
</feature>
<dbReference type="InterPro" id="IPR016181">
    <property type="entry name" value="Acyl_CoA_acyltransferase"/>
</dbReference>
<dbReference type="HOGENOM" id="CLU_046617_0_0_1"/>
<dbReference type="AlphaFoldDB" id="A9TCW3"/>
<dbReference type="InterPro" id="IPR037113">
    <property type="entry name" value="Hat1_N_sf"/>
</dbReference>
<feature type="region of interest" description="Disordered" evidence="7">
    <location>
        <begin position="334"/>
        <end position="363"/>
    </location>
</feature>
<evidence type="ECO:0000313" key="11">
    <source>
        <dbReference type="EnsemblPlants" id="Pp3c15_19200V3.1"/>
    </source>
</evidence>
<dbReference type="STRING" id="3218.A9TCW3"/>
<evidence type="ECO:0000313" key="10">
    <source>
        <dbReference type="EMBL" id="PNR39652.1"/>
    </source>
</evidence>
<dbReference type="InterPro" id="IPR017380">
    <property type="entry name" value="Hist_AcTrfase_B-typ_cat-su"/>
</dbReference>
<evidence type="ECO:0000256" key="5">
    <source>
        <dbReference type="ARBA" id="ARBA00048017"/>
    </source>
</evidence>
<name>A9TCW3_PHYPA</name>
<dbReference type="Proteomes" id="UP000006727">
    <property type="component" value="Chromosome 15"/>
</dbReference>
<dbReference type="KEGG" id="ppp:112292354"/>